<dbReference type="STRING" id="1801732.A2814_01440"/>
<reference evidence="1 2" key="1">
    <citation type="journal article" date="2016" name="Nat. Commun.">
        <title>Thousands of microbial genomes shed light on interconnected biogeochemical processes in an aquifer system.</title>
        <authorList>
            <person name="Anantharaman K."/>
            <person name="Brown C.T."/>
            <person name="Hug L.A."/>
            <person name="Sharon I."/>
            <person name="Castelle C.J."/>
            <person name="Probst A.J."/>
            <person name="Thomas B.C."/>
            <person name="Singh A."/>
            <person name="Wilkins M.J."/>
            <person name="Karaoz U."/>
            <person name="Brodie E.L."/>
            <person name="Williams K.H."/>
            <person name="Hubbard S.S."/>
            <person name="Banfield J.F."/>
        </authorList>
    </citation>
    <scope>NUCLEOTIDE SEQUENCE [LARGE SCALE GENOMIC DNA]</scope>
</reference>
<dbReference type="AlphaFoldDB" id="A0A1F6URH4"/>
<proteinExistence type="predicted"/>
<evidence type="ECO:0000313" key="2">
    <source>
        <dbReference type="Proteomes" id="UP000177869"/>
    </source>
</evidence>
<evidence type="ECO:0000313" key="1">
    <source>
        <dbReference type="EMBL" id="OGI59949.1"/>
    </source>
</evidence>
<dbReference type="EMBL" id="MFTI01000020">
    <property type="protein sequence ID" value="OGI59949.1"/>
    <property type="molecule type" value="Genomic_DNA"/>
</dbReference>
<evidence type="ECO:0008006" key="3">
    <source>
        <dbReference type="Google" id="ProtNLM"/>
    </source>
</evidence>
<dbReference type="Proteomes" id="UP000177869">
    <property type="component" value="Unassembled WGS sequence"/>
</dbReference>
<organism evidence="1 2">
    <name type="scientific">Candidatus Nomurabacteria bacterium RIFCSPHIGHO2_01_FULL_38_19</name>
    <dbReference type="NCBI Taxonomy" id="1801732"/>
    <lineage>
        <taxon>Bacteria</taxon>
        <taxon>Candidatus Nomuraibacteriota</taxon>
    </lineage>
</organism>
<comment type="caution">
    <text evidence="1">The sequence shown here is derived from an EMBL/GenBank/DDBJ whole genome shotgun (WGS) entry which is preliminary data.</text>
</comment>
<sequence length="85" mass="10002">MKYYELDEYEEEILRAYEKGKLKSVPNAKREISRYQAYAKTTLDKTKNINIRISERDLLKVKALALKKGLPYQTLISSIVHQHSE</sequence>
<name>A0A1F6URH4_9BACT</name>
<protein>
    <recommendedName>
        <fullName evidence="3">Antitoxin</fullName>
    </recommendedName>
</protein>
<accession>A0A1F6URH4</accession>
<gene>
    <name evidence="1" type="ORF">A2814_01440</name>
</gene>